<dbReference type="EMBL" id="LCOK01000009">
    <property type="protein sequence ID" value="KKU76990.1"/>
    <property type="molecule type" value="Genomic_DNA"/>
</dbReference>
<reference evidence="1 2" key="1">
    <citation type="journal article" date="2015" name="Nature">
        <title>rRNA introns, odd ribosomes, and small enigmatic genomes across a large radiation of phyla.</title>
        <authorList>
            <person name="Brown C.T."/>
            <person name="Hug L.A."/>
            <person name="Thomas B.C."/>
            <person name="Sharon I."/>
            <person name="Castelle C.J."/>
            <person name="Singh A."/>
            <person name="Wilkins M.J."/>
            <person name="Williams K.H."/>
            <person name="Banfield J.F."/>
        </authorList>
    </citation>
    <scope>NUCLEOTIDE SEQUENCE [LARGE SCALE GENOMIC DNA]</scope>
</reference>
<accession>A0A0G1W3W3</accession>
<protein>
    <submittedName>
        <fullName evidence="1">Uncharacterized protein</fullName>
    </submittedName>
</protein>
<gene>
    <name evidence="1" type="ORF">UY02_C0009G0019</name>
</gene>
<dbReference type="Proteomes" id="UP000034682">
    <property type="component" value="Unassembled WGS sequence"/>
</dbReference>
<proteinExistence type="predicted"/>
<comment type="caution">
    <text evidence="1">The sequence shown here is derived from an EMBL/GenBank/DDBJ whole genome shotgun (WGS) entry which is preliminary data.</text>
</comment>
<organism evidence="1 2">
    <name type="scientific">Candidatus Giovannonibacteria bacterium GW2011_GWB1_47_6b</name>
    <dbReference type="NCBI Taxonomy" id="1618655"/>
    <lineage>
        <taxon>Bacteria</taxon>
        <taxon>Candidatus Giovannoniibacteriota</taxon>
    </lineage>
</organism>
<name>A0A0G1W3W3_9BACT</name>
<sequence>MQLLIKTILSTAFIGLLVTGIAFGWTDPSANPPTGDGQVSVDTSGNVGIGGANPSYKLFVNGNLRGSTGLCIGSTCITTWPTMAAGDITSVIAGTGLSGGGTTGAVTLSANATYLQRRVTGTCPVGQVVTGINDDGTVACAAMACTWSNRTYSIGYRCTIFDYCPASGTRYQIPMTCATGGVWSYPSGNSFCDILPSCGS</sequence>
<evidence type="ECO:0000313" key="1">
    <source>
        <dbReference type="EMBL" id="KKU76990.1"/>
    </source>
</evidence>
<evidence type="ECO:0000313" key="2">
    <source>
        <dbReference type="Proteomes" id="UP000034682"/>
    </source>
</evidence>
<dbReference type="AlphaFoldDB" id="A0A0G1W3W3"/>